<feature type="compositionally biased region" description="Basic residues" evidence="1">
    <location>
        <begin position="1"/>
        <end position="13"/>
    </location>
</feature>
<comment type="caution">
    <text evidence="2">The sequence shown here is derived from an EMBL/GenBank/DDBJ whole genome shotgun (WGS) entry which is preliminary data.</text>
</comment>
<dbReference type="EMBL" id="PGOL01000696">
    <property type="protein sequence ID" value="PKI66047.1"/>
    <property type="molecule type" value="Genomic_DNA"/>
</dbReference>
<evidence type="ECO:0000313" key="3">
    <source>
        <dbReference type="Proteomes" id="UP000233551"/>
    </source>
</evidence>
<name>A0A2I0KC02_PUNGR</name>
<organism evidence="2 3">
    <name type="scientific">Punica granatum</name>
    <name type="common">Pomegranate</name>
    <dbReference type="NCBI Taxonomy" id="22663"/>
    <lineage>
        <taxon>Eukaryota</taxon>
        <taxon>Viridiplantae</taxon>
        <taxon>Streptophyta</taxon>
        <taxon>Embryophyta</taxon>
        <taxon>Tracheophyta</taxon>
        <taxon>Spermatophyta</taxon>
        <taxon>Magnoliopsida</taxon>
        <taxon>eudicotyledons</taxon>
        <taxon>Gunneridae</taxon>
        <taxon>Pentapetalae</taxon>
        <taxon>rosids</taxon>
        <taxon>malvids</taxon>
        <taxon>Myrtales</taxon>
        <taxon>Lythraceae</taxon>
        <taxon>Punica</taxon>
    </lineage>
</organism>
<reference evidence="2 3" key="1">
    <citation type="submission" date="2017-11" db="EMBL/GenBank/DDBJ databases">
        <title>De-novo sequencing of pomegranate (Punica granatum L.) genome.</title>
        <authorList>
            <person name="Akparov Z."/>
            <person name="Amiraslanov A."/>
            <person name="Hajiyeva S."/>
            <person name="Abbasov M."/>
            <person name="Kaur K."/>
            <person name="Hamwieh A."/>
            <person name="Solovyev V."/>
            <person name="Salamov A."/>
            <person name="Braich B."/>
            <person name="Kosarev P."/>
            <person name="Mahmoud A."/>
            <person name="Hajiyev E."/>
            <person name="Babayeva S."/>
            <person name="Izzatullayeva V."/>
            <person name="Mammadov A."/>
            <person name="Mammadov A."/>
            <person name="Sharifova S."/>
            <person name="Ojaghi J."/>
            <person name="Eynullazada K."/>
            <person name="Bayramov B."/>
            <person name="Abdulazimova A."/>
            <person name="Shahmuradov I."/>
        </authorList>
    </citation>
    <scope>NUCLEOTIDE SEQUENCE [LARGE SCALE GENOMIC DNA]</scope>
    <source>
        <strain evidence="3">cv. AG2017</strain>
        <tissue evidence="2">Leaf</tissue>
    </source>
</reference>
<keyword evidence="3" id="KW-1185">Reference proteome</keyword>
<dbReference type="Proteomes" id="UP000233551">
    <property type="component" value="Unassembled WGS sequence"/>
</dbReference>
<feature type="region of interest" description="Disordered" evidence="1">
    <location>
        <begin position="1"/>
        <end position="22"/>
    </location>
</feature>
<accession>A0A2I0KC02</accession>
<evidence type="ECO:0000256" key="1">
    <source>
        <dbReference type="SAM" id="MobiDB-lite"/>
    </source>
</evidence>
<gene>
    <name evidence="2" type="ORF">CRG98_013542</name>
</gene>
<evidence type="ECO:0000313" key="2">
    <source>
        <dbReference type="EMBL" id="PKI66047.1"/>
    </source>
</evidence>
<sequence length="120" mass="13306">MRSRSTTVKHRRRPELSPAPISAVVAVSRGENRSPEAVAAAPPDPGRPWLTGLDPVLFFRRPSPSPSRPNFPSSAQRFFGRFSPSSGPVQSDPIRPDSFGDFFYFYREAPQLSELGKFST</sequence>
<proteinExistence type="predicted"/>
<protein>
    <submittedName>
        <fullName evidence="2">Uncharacterized protein</fullName>
    </submittedName>
</protein>
<dbReference type="AlphaFoldDB" id="A0A2I0KC02"/>